<evidence type="ECO:0000256" key="11">
    <source>
        <dbReference type="ARBA" id="ARBA00022989"/>
    </source>
</evidence>
<dbReference type="PANTHER" id="PTHR43507:SF20">
    <property type="entry name" value="NADH-UBIQUINONE OXIDOREDUCTASE CHAIN 4"/>
    <property type="match status" value="1"/>
</dbReference>
<evidence type="ECO:0000256" key="3">
    <source>
        <dbReference type="ARBA" id="ARBA00009025"/>
    </source>
</evidence>
<sequence>MLMTLMFLIHPYMKFWKLSLCLIFMSFLLMKYSISLFFSNLTMNMGCDILSLFMIMLLILIFSLSIMASKNIFLLNYYFFLILILMKILMVLFLTSNLLFFYIFFEISLIPMMLIILGWGMKIERMQASIYFLFYTMFSSLPLLYKLMFYFYFTSSNYMFLYMSNFFLKNYFTIFFFFFAFLVKMPIFMFHLWLPKAHVEAPVSGSMILAGILLKLGGYGLMRMMMIMMEYFYIYSNFLISFSLWGGLMISFSCLNQLDLKMIVAFSSISHMSLLISGIFSLNKLGLYGSYLIMISHGLTSSGLFMLVNIFYERTHSRSLILNKGLMNISPNLSFMSFLIISSSMASPPSINLLSEFILCYSILYMYIYFIFMMFFMLLISVGYSMYMYSFNQHGKLFKGMYFFKNMFMLEYLNIFMHWILANLLILKSEFLILFF</sequence>
<dbReference type="EMBL" id="MK940484">
    <property type="protein sequence ID" value="QTF76070.1"/>
    <property type="molecule type" value="Genomic_DNA"/>
</dbReference>
<evidence type="ECO:0000256" key="5">
    <source>
        <dbReference type="ARBA" id="ARBA00021006"/>
    </source>
</evidence>
<feature type="transmembrane region" description="Helical" evidence="17">
    <location>
        <begin position="132"/>
        <end position="153"/>
    </location>
</feature>
<feature type="domain" description="NADH:quinone oxidoreductase/Mrp antiporter transmembrane" evidence="18">
    <location>
        <begin position="96"/>
        <end position="378"/>
    </location>
</feature>
<dbReference type="GO" id="GO:0042773">
    <property type="term" value="P:ATP synthesis coupled electron transport"/>
    <property type="evidence" value="ECO:0007669"/>
    <property type="project" value="InterPro"/>
</dbReference>
<dbReference type="AlphaFoldDB" id="A0A8A5L8I1"/>
<keyword evidence="10 17" id="KW-0249">Electron transport</keyword>
<evidence type="ECO:0000256" key="9">
    <source>
        <dbReference type="ARBA" id="ARBA00022967"/>
    </source>
</evidence>
<feature type="transmembrane region" description="Helical" evidence="17">
    <location>
        <begin position="100"/>
        <end position="120"/>
    </location>
</feature>
<protein>
    <recommendedName>
        <fullName evidence="5 17">NADH-ubiquinone oxidoreductase chain 4</fullName>
        <ecNumber evidence="4 17">7.1.1.2</ecNumber>
    </recommendedName>
</protein>
<dbReference type="PANTHER" id="PTHR43507">
    <property type="entry name" value="NADH-UBIQUINONE OXIDOREDUCTASE CHAIN 4"/>
    <property type="match status" value="1"/>
</dbReference>
<dbReference type="GO" id="GO:0015990">
    <property type="term" value="P:electron transport coupled proton transport"/>
    <property type="evidence" value="ECO:0007669"/>
    <property type="project" value="TreeGrafter"/>
</dbReference>
<evidence type="ECO:0000256" key="2">
    <source>
        <dbReference type="ARBA" id="ARBA00004225"/>
    </source>
</evidence>
<dbReference type="InterPro" id="IPR001750">
    <property type="entry name" value="ND/Mrp_TM"/>
</dbReference>
<evidence type="ECO:0000256" key="10">
    <source>
        <dbReference type="ARBA" id="ARBA00022982"/>
    </source>
</evidence>
<evidence type="ECO:0000313" key="19">
    <source>
        <dbReference type="EMBL" id="QTF76070.1"/>
    </source>
</evidence>
<dbReference type="GO" id="GO:0003954">
    <property type="term" value="F:NADH dehydrogenase activity"/>
    <property type="evidence" value="ECO:0007669"/>
    <property type="project" value="TreeGrafter"/>
</dbReference>
<geneLocation type="mitochondrion" evidence="19"/>
<feature type="transmembrane region" description="Helical" evidence="17">
    <location>
        <begin position="206"/>
        <end position="226"/>
    </location>
</feature>
<accession>A0A8A5L8I1</accession>
<feature type="transmembrane region" description="Helical" evidence="17">
    <location>
        <begin position="333"/>
        <end position="351"/>
    </location>
</feature>
<keyword evidence="6 17" id="KW-0813">Transport</keyword>
<dbReference type="GO" id="GO:0008137">
    <property type="term" value="F:NADH dehydrogenase (ubiquinone) activity"/>
    <property type="evidence" value="ECO:0007669"/>
    <property type="project" value="UniProtKB-UniRule"/>
</dbReference>
<feature type="transmembrane region" description="Helical" evidence="17">
    <location>
        <begin position="408"/>
        <end position="427"/>
    </location>
</feature>
<evidence type="ECO:0000256" key="15">
    <source>
        <dbReference type="ARBA" id="ARBA00023136"/>
    </source>
</evidence>
<feature type="transmembrane region" description="Helical" evidence="17">
    <location>
        <begin position="262"/>
        <end position="282"/>
    </location>
</feature>
<feature type="transmembrane region" description="Helical" evidence="17">
    <location>
        <begin position="363"/>
        <end position="387"/>
    </location>
</feature>
<evidence type="ECO:0000256" key="17">
    <source>
        <dbReference type="RuleBase" id="RU003297"/>
    </source>
</evidence>
<keyword evidence="9" id="KW-1278">Translocase</keyword>
<feature type="transmembrane region" description="Helical" evidence="17">
    <location>
        <begin position="173"/>
        <end position="194"/>
    </location>
</feature>
<keyword evidence="8 17" id="KW-0812">Transmembrane</keyword>
<feature type="transmembrane region" description="Helical" evidence="17">
    <location>
        <begin position="288"/>
        <end position="312"/>
    </location>
</feature>
<feature type="transmembrane region" description="Helical" evidence="17">
    <location>
        <begin position="75"/>
        <end position="94"/>
    </location>
</feature>
<gene>
    <name evidence="19" type="primary">nad4</name>
</gene>
<proteinExistence type="inferred from homology"/>
<feature type="transmembrane region" description="Helical" evidence="17">
    <location>
        <begin position="232"/>
        <end position="255"/>
    </location>
</feature>
<evidence type="ECO:0000256" key="6">
    <source>
        <dbReference type="ARBA" id="ARBA00022448"/>
    </source>
</evidence>
<comment type="subcellular location">
    <subcellularLocation>
        <location evidence="2 17">Mitochondrion membrane</location>
        <topology evidence="2 17">Multi-pass membrane protein</topology>
    </subcellularLocation>
</comment>
<dbReference type="EC" id="7.1.1.2" evidence="4 17"/>
<evidence type="ECO:0000256" key="8">
    <source>
        <dbReference type="ARBA" id="ARBA00022692"/>
    </source>
</evidence>
<evidence type="ECO:0000259" key="18">
    <source>
        <dbReference type="Pfam" id="PF00361"/>
    </source>
</evidence>
<name>A0A8A5L8I1_9NEOP</name>
<evidence type="ECO:0000256" key="14">
    <source>
        <dbReference type="ARBA" id="ARBA00023128"/>
    </source>
</evidence>
<evidence type="ECO:0000256" key="13">
    <source>
        <dbReference type="ARBA" id="ARBA00023075"/>
    </source>
</evidence>
<evidence type="ECO:0000256" key="16">
    <source>
        <dbReference type="ARBA" id="ARBA00049551"/>
    </source>
</evidence>
<comment type="catalytic activity">
    <reaction evidence="16 17">
        <text>a ubiquinone + NADH + 5 H(+)(in) = a ubiquinol + NAD(+) + 4 H(+)(out)</text>
        <dbReference type="Rhea" id="RHEA:29091"/>
        <dbReference type="Rhea" id="RHEA-COMP:9565"/>
        <dbReference type="Rhea" id="RHEA-COMP:9566"/>
        <dbReference type="ChEBI" id="CHEBI:15378"/>
        <dbReference type="ChEBI" id="CHEBI:16389"/>
        <dbReference type="ChEBI" id="CHEBI:17976"/>
        <dbReference type="ChEBI" id="CHEBI:57540"/>
        <dbReference type="ChEBI" id="CHEBI:57945"/>
        <dbReference type="EC" id="7.1.1.2"/>
    </reaction>
</comment>
<comment type="function">
    <text evidence="17">Core subunit of the mitochondrial membrane respiratory chain NADH dehydrogenase (Complex I) which catalyzes electron transfer from NADH through the respiratory chain, using ubiquinone as an electron acceptor. Essential for the catalytic activity and assembly of complex I.</text>
</comment>
<dbReference type="GO" id="GO:0031966">
    <property type="term" value="C:mitochondrial membrane"/>
    <property type="evidence" value="ECO:0007669"/>
    <property type="project" value="UniProtKB-SubCell"/>
</dbReference>
<dbReference type="Pfam" id="PF00361">
    <property type="entry name" value="Proton_antipo_M"/>
    <property type="match status" value="1"/>
</dbReference>
<reference evidence="19" key="1">
    <citation type="journal article" name="Sci. Rep.">
        <title>Rearrangement and evolution of mitochondrial genomes in Thysanoptera (Insecta).</title>
        <authorList>
            <person name="Tyagi K."/>
            <person name="Chakraborty R."/>
            <person name="Cameron S.L."/>
            <person name="Sweet A.D."/>
            <person name="Chandra K."/>
            <person name="Kumar V."/>
        </authorList>
    </citation>
    <scope>NUCLEOTIDE SEQUENCE</scope>
</reference>
<keyword evidence="14 17" id="KW-0496">Mitochondrion</keyword>
<keyword evidence="12 17" id="KW-0520">NAD</keyword>
<keyword evidence="15 17" id="KW-0472">Membrane</keyword>
<evidence type="ECO:0000256" key="7">
    <source>
        <dbReference type="ARBA" id="ARBA00022660"/>
    </source>
</evidence>
<evidence type="ECO:0000256" key="12">
    <source>
        <dbReference type="ARBA" id="ARBA00023027"/>
    </source>
</evidence>
<dbReference type="PRINTS" id="PR01437">
    <property type="entry name" value="NUOXDRDTASE4"/>
</dbReference>
<organism evidence="19">
    <name type="scientific">Gynaikothrips uzeli</name>
    <dbReference type="NCBI Taxonomy" id="1422814"/>
    <lineage>
        <taxon>Eukaryota</taxon>
        <taxon>Metazoa</taxon>
        <taxon>Ecdysozoa</taxon>
        <taxon>Arthropoda</taxon>
        <taxon>Hexapoda</taxon>
        <taxon>Insecta</taxon>
        <taxon>Pterygota</taxon>
        <taxon>Neoptera</taxon>
        <taxon>Paraneoptera</taxon>
        <taxon>Thysanoptera</taxon>
        <taxon>Tubulifera</taxon>
        <taxon>Phlaeothripoidea</taxon>
        <taxon>Phlaeothripidae</taxon>
        <taxon>Phlaeothripinae</taxon>
        <taxon>Gynaikothrips</taxon>
    </lineage>
</organism>
<evidence type="ECO:0000256" key="1">
    <source>
        <dbReference type="ARBA" id="ARBA00003257"/>
    </source>
</evidence>
<dbReference type="InterPro" id="IPR003918">
    <property type="entry name" value="NADH_UbQ_OxRdtase"/>
</dbReference>
<dbReference type="GO" id="GO:0048039">
    <property type="term" value="F:ubiquinone binding"/>
    <property type="evidence" value="ECO:0007669"/>
    <property type="project" value="TreeGrafter"/>
</dbReference>
<feature type="transmembrane region" description="Helical" evidence="17">
    <location>
        <begin position="49"/>
        <end position="68"/>
    </location>
</feature>
<comment type="similarity">
    <text evidence="3 17">Belongs to the complex I subunit 4 family.</text>
</comment>
<keyword evidence="13 17" id="KW-0830">Ubiquinone</keyword>
<keyword evidence="11 17" id="KW-1133">Transmembrane helix</keyword>
<comment type="function">
    <text evidence="1">Core subunit of the mitochondrial membrane respiratory chain NADH dehydrogenase (Complex I) that is believed to belong to the minimal assembly required for catalysis. Complex I functions in the transfer of electrons from NADH to the respiratory chain. The immediate electron acceptor for the enzyme is believed to be ubiquinone.</text>
</comment>
<keyword evidence="7 17" id="KW-0679">Respiratory chain</keyword>
<evidence type="ECO:0000256" key="4">
    <source>
        <dbReference type="ARBA" id="ARBA00012944"/>
    </source>
</evidence>